<feature type="transmembrane region" description="Helical" evidence="7">
    <location>
        <begin position="149"/>
        <end position="171"/>
    </location>
</feature>
<evidence type="ECO:0000256" key="5">
    <source>
        <dbReference type="ARBA" id="ARBA00022989"/>
    </source>
</evidence>
<dbReference type="Proteomes" id="UP000265614">
    <property type="component" value="Unassembled WGS sequence"/>
</dbReference>
<evidence type="ECO:0000259" key="8">
    <source>
        <dbReference type="Pfam" id="PF09335"/>
    </source>
</evidence>
<name>A0A3A3YSG7_9ACTN</name>
<gene>
    <name evidence="9" type="ORF">D5H78_15015</name>
</gene>
<evidence type="ECO:0000256" key="6">
    <source>
        <dbReference type="ARBA" id="ARBA00023136"/>
    </source>
</evidence>
<dbReference type="PANTHER" id="PTHR30353">
    <property type="entry name" value="INNER MEMBRANE PROTEIN DEDA-RELATED"/>
    <property type="match status" value="1"/>
</dbReference>
<feature type="transmembrane region" description="Helical" evidence="7">
    <location>
        <begin position="183"/>
        <end position="201"/>
    </location>
</feature>
<dbReference type="OrthoDB" id="9813426at2"/>
<organism evidence="9 10">
    <name type="scientific">Vallicoccus soli</name>
    <dbReference type="NCBI Taxonomy" id="2339232"/>
    <lineage>
        <taxon>Bacteria</taxon>
        <taxon>Bacillati</taxon>
        <taxon>Actinomycetota</taxon>
        <taxon>Actinomycetes</taxon>
        <taxon>Motilibacterales</taxon>
        <taxon>Vallicoccaceae</taxon>
        <taxon>Vallicoccus</taxon>
    </lineage>
</organism>
<evidence type="ECO:0000256" key="4">
    <source>
        <dbReference type="ARBA" id="ARBA00022692"/>
    </source>
</evidence>
<dbReference type="PANTHER" id="PTHR30353:SF0">
    <property type="entry name" value="TRANSMEMBRANE PROTEIN"/>
    <property type="match status" value="1"/>
</dbReference>
<evidence type="ECO:0000313" key="10">
    <source>
        <dbReference type="Proteomes" id="UP000265614"/>
    </source>
</evidence>
<comment type="similarity">
    <text evidence="2 7">Belongs to the DedA family.</text>
</comment>
<dbReference type="RefSeq" id="WP_119951300.1">
    <property type="nucleotide sequence ID" value="NZ_QZEZ01000007.1"/>
</dbReference>
<keyword evidence="6 7" id="KW-0472">Membrane</keyword>
<keyword evidence="3 7" id="KW-1003">Cell membrane</keyword>
<comment type="caution">
    <text evidence="9">The sequence shown here is derived from an EMBL/GenBank/DDBJ whole genome shotgun (WGS) entry which is preliminary data.</text>
</comment>
<comment type="subcellular location">
    <subcellularLocation>
        <location evidence="1 7">Cell membrane</location>
        <topology evidence="1 7">Multi-pass membrane protein</topology>
    </subcellularLocation>
</comment>
<keyword evidence="10" id="KW-1185">Reference proteome</keyword>
<evidence type="ECO:0000313" key="9">
    <source>
        <dbReference type="EMBL" id="RJK94291.1"/>
    </source>
</evidence>
<dbReference type="GO" id="GO:0005886">
    <property type="term" value="C:plasma membrane"/>
    <property type="evidence" value="ECO:0007669"/>
    <property type="project" value="UniProtKB-SubCell"/>
</dbReference>
<dbReference type="InterPro" id="IPR032818">
    <property type="entry name" value="DedA-like"/>
</dbReference>
<dbReference type="AlphaFoldDB" id="A0A3A3YSG7"/>
<evidence type="ECO:0000256" key="2">
    <source>
        <dbReference type="ARBA" id="ARBA00010792"/>
    </source>
</evidence>
<reference evidence="9 10" key="1">
    <citation type="submission" date="2018-09" db="EMBL/GenBank/DDBJ databases">
        <title>YIM 75000 draft genome.</title>
        <authorList>
            <person name="Tang S."/>
            <person name="Feng Y."/>
        </authorList>
    </citation>
    <scope>NUCLEOTIDE SEQUENCE [LARGE SCALE GENOMIC DNA]</scope>
    <source>
        <strain evidence="9 10">YIM 75000</strain>
    </source>
</reference>
<feature type="transmembrane region" description="Helical" evidence="7">
    <location>
        <begin position="21"/>
        <end position="42"/>
    </location>
</feature>
<comment type="caution">
    <text evidence="7">Lacks conserved residue(s) required for the propagation of feature annotation.</text>
</comment>
<evidence type="ECO:0000256" key="1">
    <source>
        <dbReference type="ARBA" id="ARBA00004651"/>
    </source>
</evidence>
<proteinExistence type="inferred from homology"/>
<keyword evidence="4 7" id="KW-0812">Transmembrane</keyword>
<keyword evidence="5 7" id="KW-1133">Transmembrane helix</keyword>
<feature type="domain" description="VTT" evidence="8">
    <location>
        <begin position="42"/>
        <end position="169"/>
    </location>
</feature>
<dbReference type="EMBL" id="QZEZ01000007">
    <property type="protein sequence ID" value="RJK94291.1"/>
    <property type="molecule type" value="Genomic_DNA"/>
</dbReference>
<dbReference type="InterPro" id="IPR032816">
    <property type="entry name" value="VTT_dom"/>
</dbReference>
<sequence length="227" mass="24831">MPTTLALGPSWLDPEQLITTGSLLGVLLIVFAESGLLVGFFLPGDSLLFTLGLLIAGGTVDVPLWLALVLVPVAAIVGDQVGYAIGRKAGPAVFRRPDSRFFKQEHVDKAYSFFDRYGGRTIVLARFVPIVRTFAPVVAGVGRMRYRTFVAYNVLGGVLWGAGVTALGYWLGQIAFVREHIEAILIGIVLVSVVPVAVELLRARSRSRDERYDEEHERARVHEEDIA</sequence>
<protein>
    <submittedName>
        <fullName evidence="9">DedA family protein</fullName>
    </submittedName>
</protein>
<evidence type="ECO:0000256" key="7">
    <source>
        <dbReference type="RuleBase" id="RU367016"/>
    </source>
</evidence>
<accession>A0A3A3YSG7</accession>
<dbReference type="Pfam" id="PF09335">
    <property type="entry name" value="VTT_dom"/>
    <property type="match status" value="1"/>
</dbReference>
<evidence type="ECO:0000256" key="3">
    <source>
        <dbReference type="ARBA" id="ARBA00022475"/>
    </source>
</evidence>